<evidence type="ECO:0000256" key="9">
    <source>
        <dbReference type="RuleBase" id="RU003435"/>
    </source>
</evidence>
<dbReference type="InterPro" id="IPR024077">
    <property type="entry name" value="Neurolysin/TOP_dom2"/>
</dbReference>
<evidence type="ECO:0000256" key="2">
    <source>
        <dbReference type="ARBA" id="ARBA00022670"/>
    </source>
</evidence>
<dbReference type="GO" id="GO:0005829">
    <property type="term" value="C:cytosol"/>
    <property type="evidence" value="ECO:0007669"/>
    <property type="project" value="UniProtKB-ARBA"/>
</dbReference>
<comment type="cofactor">
    <cofactor evidence="9">
        <name>Zn(2+)</name>
        <dbReference type="ChEBI" id="CHEBI:29105"/>
    </cofactor>
    <text evidence="9">Binds 1 zinc ion.</text>
</comment>
<dbReference type="Pfam" id="PF01432">
    <property type="entry name" value="Peptidase_M3"/>
    <property type="match status" value="1"/>
</dbReference>
<keyword evidence="13" id="KW-1185">Reference proteome</keyword>
<evidence type="ECO:0000256" key="8">
    <source>
        <dbReference type="ARBA" id="ARBA00026100"/>
    </source>
</evidence>
<dbReference type="CDD" id="cd06456">
    <property type="entry name" value="M3A_DCP"/>
    <property type="match status" value="1"/>
</dbReference>
<reference evidence="12 13" key="1">
    <citation type="submission" date="2013-04" db="EMBL/GenBank/DDBJ databases">
        <title>The Genome Sequence of Sutterella wadsworthensis HGA0223.</title>
        <authorList>
            <consortium name="The Broad Institute Genomics Platform"/>
            <person name="Earl A."/>
            <person name="Ward D."/>
            <person name="Feldgarden M."/>
            <person name="Gevers D."/>
            <person name="Schmidt T.M."/>
            <person name="Dover J."/>
            <person name="Dai D."/>
            <person name="Walker B."/>
            <person name="Young S."/>
            <person name="Zeng Q."/>
            <person name="Gargeya S."/>
            <person name="Fitzgerald M."/>
            <person name="Haas B."/>
            <person name="Abouelleil A."/>
            <person name="Allen A.W."/>
            <person name="Alvarado L."/>
            <person name="Arachchi H.M."/>
            <person name="Berlin A.M."/>
            <person name="Chapman S.B."/>
            <person name="Gainer-Dewar J."/>
            <person name="Goldberg J."/>
            <person name="Griggs A."/>
            <person name="Gujja S."/>
            <person name="Hansen M."/>
            <person name="Howarth C."/>
            <person name="Imamovic A."/>
            <person name="Ireland A."/>
            <person name="Larimer J."/>
            <person name="McCowan C."/>
            <person name="Murphy C."/>
            <person name="Pearson M."/>
            <person name="Poon T.W."/>
            <person name="Priest M."/>
            <person name="Roberts A."/>
            <person name="Saif S."/>
            <person name="Shea T."/>
            <person name="Sisk P."/>
            <person name="Sykes S."/>
            <person name="Wortman J."/>
            <person name="Nusbaum C."/>
            <person name="Birren B."/>
        </authorList>
    </citation>
    <scope>NUCLEOTIDE SEQUENCE [LARGE SCALE GENOMIC DNA]</scope>
    <source>
        <strain evidence="12 13">HGA0223</strain>
    </source>
</reference>
<dbReference type="InterPro" id="IPR045666">
    <property type="entry name" value="OpdA_N"/>
</dbReference>
<evidence type="ECO:0000313" key="12">
    <source>
        <dbReference type="EMBL" id="EPE02065.1"/>
    </source>
</evidence>
<organism evidence="12 13">
    <name type="scientific">Sutterella wadsworthensis HGA0223</name>
    <dbReference type="NCBI Taxonomy" id="1203554"/>
    <lineage>
        <taxon>Bacteria</taxon>
        <taxon>Pseudomonadati</taxon>
        <taxon>Pseudomonadota</taxon>
        <taxon>Betaproteobacteria</taxon>
        <taxon>Burkholderiales</taxon>
        <taxon>Sutterellaceae</taxon>
        <taxon>Sutterella</taxon>
    </lineage>
</organism>
<dbReference type="eggNOG" id="COG0339">
    <property type="taxonomic scope" value="Bacteria"/>
</dbReference>
<keyword evidence="4 9" id="KW-0378">Hydrolase</keyword>
<dbReference type="FunFam" id="3.40.390.10:FF:000009">
    <property type="entry name" value="Oligopeptidase A"/>
    <property type="match status" value="1"/>
</dbReference>
<feature type="domain" description="Peptidase M3A/M3B catalytic" evidence="10">
    <location>
        <begin position="236"/>
        <end position="682"/>
    </location>
</feature>
<dbReference type="AlphaFoldDB" id="S3CND7"/>
<evidence type="ECO:0000256" key="5">
    <source>
        <dbReference type="ARBA" id="ARBA00022833"/>
    </source>
</evidence>
<keyword evidence="2 9" id="KW-0645">Protease</keyword>
<dbReference type="InterPro" id="IPR034005">
    <property type="entry name" value="M3A_DCP"/>
</dbReference>
<comment type="catalytic activity">
    <reaction evidence="7">
        <text>Hydrolysis of oligopeptides, with broad specificity. Gly or Ala commonly occur as P1 or P1' residues, but more distant residues are also important, as is shown by the fact that Z-Gly-Pro-Gly-|-Gly-Pro-Ala is cleaved, but not Z-(Gly)(5).</text>
        <dbReference type="EC" id="3.4.24.70"/>
    </reaction>
</comment>
<dbReference type="Gene3D" id="3.40.390.10">
    <property type="entry name" value="Collagenase (Catalytic Domain)"/>
    <property type="match status" value="1"/>
</dbReference>
<dbReference type="HOGENOM" id="CLU_001805_4_1_4"/>
<dbReference type="GO" id="GO:0006518">
    <property type="term" value="P:peptide metabolic process"/>
    <property type="evidence" value="ECO:0007669"/>
    <property type="project" value="TreeGrafter"/>
</dbReference>
<feature type="domain" description="Oligopeptidase A N-terminal" evidence="11">
    <location>
        <begin position="41"/>
        <end position="160"/>
    </location>
</feature>
<keyword evidence="5 9" id="KW-0862">Zinc</keyword>
<dbReference type="InterPro" id="IPR001567">
    <property type="entry name" value="Pept_M3A_M3B_dom"/>
</dbReference>
<comment type="caution">
    <text evidence="12">The sequence shown here is derived from an EMBL/GenBank/DDBJ whole genome shotgun (WGS) entry which is preliminary data.</text>
</comment>
<evidence type="ECO:0000313" key="13">
    <source>
        <dbReference type="Proteomes" id="UP000014400"/>
    </source>
</evidence>
<dbReference type="EMBL" id="ATCF01000004">
    <property type="protein sequence ID" value="EPE02065.1"/>
    <property type="molecule type" value="Genomic_DNA"/>
</dbReference>
<dbReference type="Gene3D" id="1.10.1370.10">
    <property type="entry name" value="Neurolysin, domain 3"/>
    <property type="match status" value="1"/>
</dbReference>
<evidence type="ECO:0000259" key="11">
    <source>
        <dbReference type="Pfam" id="PF19310"/>
    </source>
</evidence>
<evidence type="ECO:0000256" key="4">
    <source>
        <dbReference type="ARBA" id="ARBA00022801"/>
    </source>
</evidence>
<keyword evidence="6 9" id="KW-0482">Metalloprotease</keyword>
<proteinExistence type="inferred from homology"/>
<dbReference type="STRING" id="1203554.HMPREF1476_00301"/>
<evidence type="ECO:0000256" key="3">
    <source>
        <dbReference type="ARBA" id="ARBA00022723"/>
    </source>
</evidence>
<comment type="similarity">
    <text evidence="1 9">Belongs to the peptidase M3 family.</text>
</comment>
<name>S3CND7_9BURK</name>
<dbReference type="Pfam" id="PF19310">
    <property type="entry name" value="TOP_N"/>
    <property type="match status" value="1"/>
</dbReference>
<gene>
    <name evidence="12" type="ORF">HMPREF1476_00301</name>
</gene>
<dbReference type="GO" id="GO:0046872">
    <property type="term" value="F:metal ion binding"/>
    <property type="evidence" value="ECO:0007669"/>
    <property type="project" value="UniProtKB-UniRule"/>
</dbReference>
<dbReference type="Proteomes" id="UP000014400">
    <property type="component" value="Unassembled WGS sequence"/>
</dbReference>
<protein>
    <recommendedName>
        <fullName evidence="8">oligopeptidase A</fullName>
        <ecNumber evidence="8">3.4.24.70</ecNumber>
    </recommendedName>
</protein>
<dbReference type="PANTHER" id="PTHR11804:SF84">
    <property type="entry name" value="SACCHAROLYSIN"/>
    <property type="match status" value="1"/>
</dbReference>
<dbReference type="GO" id="GO:0006508">
    <property type="term" value="P:proteolysis"/>
    <property type="evidence" value="ECO:0007669"/>
    <property type="project" value="UniProtKB-KW"/>
</dbReference>
<dbReference type="Gene3D" id="1.10.1370.40">
    <property type="match status" value="1"/>
</dbReference>
<dbReference type="PANTHER" id="PTHR11804">
    <property type="entry name" value="PROTEASE M3 THIMET OLIGOPEPTIDASE-RELATED"/>
    <property type="match status" value="1"/>
</dbReference>
<evidence type="ECO:0000256" key="7">
    <source>
        <dbReference type="ARBA" id="ARBA00024603"/>
    </source>
</evidence>
<sequence length="692" mass="78001">MFNFLKKIMPTSDTTPNPLLSITDLIDYASVRPEHVVPAVKSLAAQVEAALEKADAPSTPASWENTVEPLEKAVLAFGRAWGAVGHLQSVVDTPALRDAFNEALPIATDLFLRLSQDEKLCDKYRELAASPEFEELAPVRRRIVERELRDFRLSGASLPKVQRERVKAIGQELSQTSQKFSENLLDATNAYELIIEDEKRLAGIPEETLALYRASAEAAGKKGFRLTLQYPSYLPAMKYCADRGIREALYRAFSTRASEFDGGKFDNTPLIKRILELRAEEASLLGFKNYGELSLATKMAKSPAEVLDFLRDLARRSKPRAEDDVAQVDAYARDELGIDKIEPWDRAYAAEKLREARYSYSDAEVKRYFTQRAVFKGLFGLVEKLFGIEIEEAQASVWHPDVKYFEVKRNGEKIAAFYADLYAREGKRSGAWMDGERTRRIEDGKLITPIAYLVTNFAAPQAGREATMTHDEVTTLFHEFGHTLHHILTAQTEPQVSGINGVEWDAVELPSQFLENFAWEHEIVKSISAHVETGEELPDELFDKMIAAKNYEAGAFCVRQVEFALFDMLLHSAFNPKTDSVQALLESVRREVAVVFPPAWNRFPQSFSHIFAGGYGAGYYSYKWAEVLSADCFSAFEEEGVLNPDTGRRYLKEILERGSSRDAIDNFVAFRGRKPELDPLLRLSGIIESQKH</sequence>
<evidence type="ECO:0000256" key="6">
    <source>
        <dbReference type="ARBA" id="ARBA00023049"/>
    </source>
</evidence>
<dbReference type="RefSeq" id="WP_016473727.1">
    <property type="nucleotide sequence ID" value="NZ_KE150480.1"/>
</dbReference>
<dbReference type="InterPro" id="IPR024079">
    <property type="entry name" value="MetalloPept_cat_dom_sf"/>
</dbReference>
<evidence type="ECO:0000259" key="10">
    <source>
        <dbReference type="Pfam" id="PF01432"/>
    </source>
</evidence>
<accession>S3CND7</accession>
<dbReference type="GO" id="GO:0004222">
    <property type="term" value="F:metalloendopeptidase activity"/>
    <property type="evidence" value="ECO:0007669"/>
    <property type="project" value="UniProtKB-EC"/>
</dbReference>
<dbReference type="PATRIC" id="fig|1203554.3.peg.279"/>
<dbReference type="EC" id="3.4.24.70" evidence="8"/>
<dbReference type="SUPFAM" id="SSF55486">
    <property type="entry name" value="Metalloproteases ('zincins'), catalytic domain"/>
    <property type="match status" value="1"/>
</dbReference>
<keyword evidence="3 9" id="KW-0479">Metal-binding</keyword>
<dbReference type="InterPro" id="IPR045090">
    <property type="entry name" value="Pept_M3A_M3B"/>
</dbReference>
<evidence type="ECO:0000256" key="1">
    <source>
        <dbReference type="ARBA" id="ARBA00006040"/>
    </source>
</evidence>